<feature type="compositionally biased region" description="Polar residues" evidence="1">
    <location>
        <begin position="231"/>
        <end position="246"/>
    </location>
</feature>
<dbReference type="AlphaFoldDB" id="A0A099NQT9"/>
<name>A0A099NQT9_PICKU</name>
<dbReference type="VEuPathDB" id="FungiDB:C5L36_0D06270"/>
<dbReference type="Proteomes" id="UP000029867">
    <property type="component" value="Unassembled WGS sequence"/>
</dbReference>
<gene>
    <name evidence="2" type="ORF">JL09_g5961</name>
</gene>
<accession>A0A099NQT9</accession>
<feature type="compositionally biased region" description="Basic and acidic residues" evidence="1">
    <location>
        <begin position="208"/>
        <end position="217"/>
    </location>
</feature>
<protein>
    <submittedName>
        <fullName evidence="2">Uncharacterized protein</fullName>
    </submittedName>
</protein>
<sequence>EEEEEEEEQTVEPPAIVDDLSSKQPPDFNVDFSVIPHSSALTTEVQEMSQWCHDLRMELQTLIFPLRKQQPGEMEEEAVVPNEANGADNASNTSVEVTGTNVDDAHQQHNESEVKAEDVEQVQPNYKDLNKQIEELISPLLNADLSKSIVKSTGLSKIILIILSKPEFSSACTKRLSKWWVSNFDFSIKPDHHWSDEFTIADHLQEEKQRKAMEEERRRKKKEERRLASMSAVSQTPETEPQSSNV</sequence>
<reference evidence="3" key="1">
    <citation type="journal article" date="2014" name="Microb. Cell Fact.">
        <title>Exploiting Issatchenkia orientalis SD108 for succinic acid production.</title>
        <authorList>
            <person name="Xiao H."/>
            <person name="Shao Z."/>
            <person name="Jiang Y."/>
            <person name="Dole S."/>
            <person name="Zhao H."/>
        </authorList>
    </citation>
    <scope>NUCLEOTIDE SEQUENCE [LARGE SCALE GENOMIC DNA]</scope>
    <source>
        <strain evidence="3">SD108</strain>
    </source>
</reference>
<proteinExistence type="predicted"/>
<evidence type="ECO:0000313" key="2">
    <source>
        <dbReference type="EMBL" id="KGK34890.1"/>
    </source>
</evidence>
<feature type="compositionally biased region" description="Acidic residues" evidence="1">
    <location>
        <begin position="1"/>
        <end position="10"/>
    </location>
</feature>
<evidence type="ECO:0000256" key="1">
    <source>
        <dbReference type="SAM" id="MobiDB-lite"/>
    </source>
</evidence>
<dbReference type="EMBL" id="JQFK01001181">
    <property type="protein sequence ID" value="KGK34890.1"/>
    <property type="molecule type" value="Genomic_DNA"/>
</dbReference>
<evidence type="ECO:0000313" key="3">
    <source>
        <dbReference type="Proteomes" id="UP000029867"/>
    </source>
</evidence>
<feature type="region of interest" description="Disordered" evidence="1">
    <location>
        <begin position="208"/>
        <end position="246"/>
    </location>
</feature>
<feature type="non-terminal residue" evidence="2">
    <location>
        <position position="1"/>
    </location>
</feature>
<organism evidence="2 3">
    <name type="scientific">Pichia kudriavzevii</name>
    <name type="common">Yeast</name>
    <name type="synonym">Issatchenkia orientalis</name>
    <dbReference type="NCBI Taxonomy" id="4909"/>
    <lineage>
        <taxon>Eukaryota</taxon>
        <taxon>Fungi</taxon>
        <taxon>Dikarya</taxon>
        <taxon>Ascomycota</taxon>
        <taxon>Saccharomycotina</taxon>
        <taxon>Pichiomycetes</taxon>
        <taxon>Pichiales</taxon>
        <taxon>Pichiaceae</taxon>
        <taxon>Pichia</taxon>
    </lineage>
</organism>
<comment type="caution">
    <text evidence="2">The sequence shown here is derived from an EMBL/GenBank/DDBJ whole genome shotgun (WGS) entry which is preliminary data.</text>
</comment>
<dbReference type="HOGENOM" id="CLU_1131325_0_0_1"/>
<feature type="region of interest" description="Disordered" evidence="1">
    <location>
        <begin position="1"/>
        <end position="28"/>
    </location>
</feature>